<evidence type="ECO:0000313" key="1">
    <source>
        <dbReference type="EMBL" id="CRY97412.1"/>
    </source>
</evidence>
<protein>
    <submittedName>
        <fullName evidence="1">Uncharacterized protein</fullName>
    </submittedName>
</protein>
<proteinExistence type="predicted"/>
<dbReference type="EMBL" id="LN854069">
    <property type="protein sequence ID" value="CRY97412.1"/>
    <property type="molecule type" value="Genomic_DNA"/>
</dbReference>
<accession>A0A0H5QNT6</accession>
<dbReference type="AlphaFoldDB" id="A0A0H5QNT6"/>
<sequence length="84" mass="9877">MKTRSVRLKFIGLMVRDQDVVLMARQEHLHGPAGWIPVGRILEMHLPIESLLEDTFQSAVEVARRVRINRKYREDEENQASFFD</sequence>
<reference evidence="1" key="1">
    <citation type="submission" date="2015-06" db="EMBL/GenBank/DDBJ databases">
        <authorList>
            <person name="Joergensen T."/>
        </authorList>
    </citation>
    <scope>NUCLEOTIDE SEQUENCE</scope>
    <source>
        <strain evidence="1">RGFK1534</strain>
    </source>
</reference>
<name>A0A0H5QNT6_9ZZZZ</name>
<organism evidence="1">
    <name type="scientific">uncultured prokaryote</name>
    <dbReference type="NCBI Taxonomy" id="198431"/>
    <lineage>
        <taxon>unclassified sequences</taxon>
        <taxon>environmental samples</taxon>
    </lineage>
</organism>
<reference evidence="1" key="2">
    <citation type="submission" date="2015-07" db="EMBL/GenBank/DDBJ databases">
        <title>Plasmids, circular viruses and viroids from rat gut.</title>
        <authorList>
            <person name="Jorgensen T.J."/>
            <person name="Hansen M.A."/>
            <person name="Xu Z."/>
            <person name="Tabak M.A."/>
            <person name="Sorensen S.J."/>
            <person name="Hansen L.H."/>
        </authorList>
    </citation>
    <scope>NUCLEOTIDE SEQUENCE</scope>
    <source>
        <strain evidence="1">RGFK1534</strain>
    </source>
</reference>